<comment type="caution">
    <text evidence="2">The sequence shown here is derived from an EMBL/GenBank/DDBJ whole genome shotgun (WGS) entry which is preliminary data.</text>
</comment>
<dbReference type="InterPro" id="IPR023994">
    <property type="entry name" value="NiFe-hyd_HybE"/>
</dbReference>
<evidence type="ECO:0000313" key="3">
    <source>
        <dbReference type="Proteomes" id="UP000235015"/>
    </source>
</evidence>
<evidence type="ECO:0000256" key="1">
    <source>
        <dbReference type="ARBA" id="ARBA00006532"/>
    </source>
</evidence>
<sequence length="138" mass="15405">MVGLRRFEQYWAGALITPWTLQLILLPATAEAEELAEGDHRTFVFPQGSVVFMASENSDLGVYLACSLMSPLHDFPSQEAIRSTTEEVMTLLFQPPAEQPSGESVKVAMPGRLDIEREAKSVEKKSGTRRDFLRGMMK</sequence>
<evidence type="ECO:0000313" key="2">
    <source>
        <dbReference type="EMBL" id="PLX60230.1"/>
    </source>
</evidence>
<dbReference type="Gene3D" id="3.30.1460.40">
    <property type="entry name" value="[NiFe]-hydrogenase assembly chaperone, HybE"/>
    <property type="match status" value="1"/>
</dbReference>
<organism evidence="2 3">
    <name type="scientific">Sedimenticola selenatireducens</name>
    <dbReference type="NCBI Taxonomy" id="191960"/>
    <lineage>
        <taxon>Bacteria</taxon>
        <taxon>Pseudomonadati</taxon>
        <taxon>Pseudomonadota</taxon>
        <taxon>Gammaproteobacteria</taxon>
        <taxon>Chromatiales</taxon>
        <taxon>Sedimenticolaceae</taxon>
        <taxon>Sedimenticola</taxon>
    </lineage>
</organism>
<dbReference type="EMBL" id="PKUN01000027">
    <property type="protein sequence ID" value="PLX60230.1"/>
    <property type="molecule type" value="Genomic_DNA"/>
</dbReference>
<comment type="similarity">
    <text evidence="1">Belongs to the HupJ family.</text>
</comment>
<dbReference type="AlphaFoldDB" id="A0A2N6CSZ5"/>
<protein>
    <recommendedName>
        <fullName evidence="4">[NiFe]-hydrogenase assembly chaperone HybE</fullName>
    </recommendedName>
</protein>
<dbReference type="Pfam" id="PF11939">
    <property type="entry name" value="NiFe-hyd_HybE"/>
    <property type="match status" value="1"/>
</dbReference>
<evidence type="ECO:0008006" key="4">
    <source>
        <dbReference type="Google" id="ProtNLM"/>
    </source>
</evidence>
<accession>A0A2N6CSZ5</accession>
<dbReference type="STRING" id="1111735.GCA_000428045_03582"/>
<name>A0A2N6CSZ5_9GAMM</name>
<reference evidence="2 3" key="1">
    <citation type="submission" date="2017-11" db="EMBL/GenBank/DDBJ databases">
        <title>Genome-resolved metagenomics identifies genetic mobility, metabolic interactions, and unexpected diversity in perchlorate-reducing communities.</title>
        <authorList>
            <person name="Barnum T.P."/>
            <person name="Figueroa I.A."/>
            <person name="Carlstrom C.I."/>
            <person name="Lucas L.N."/>
            <person name="Engelbrektson A.L."/>
            <person name="Coates J.D."/>
        </authorList>
    </citation>
    <scope>NUCLEOTIDE SEQUENCE [LARGE SCALE GENOMIC DNA]</scope>
    <source>
        <strain evidence="2">BM301</strain>
    </source>
</reference>
<proteinExistence type="inferred from homology"/>
<gene>
    <name evidence="2" type="ORF">C0630_17050</name>
</gene>
<dbReference type="Proteomes" id="UP000235015">
    <property type="component" value="Unassembled WGS sequence"/>
</dbReference>
<dbReference type="NCBIfam" id="TIGR03993">
    <property type="entry name" value="hydrog_HybE"/>
    <property type="match status" value="1"/>
</dbReference>
<dbReference type="InterPro" id="IPR038530">
    <property type="entry name" value="NiFe-hyd_HybE_sf"/>
</dbReference>